<organism evidence="1 2">
    <name type="scientific">Gossypium arboreum</name>
    <name type="common">Tree cotton</name>
    <name type="synonym">Gossypium nanking</name>
    <dbReference type="NCBI Taxonomy" id="29729"/>
    <lineage>
        <taxon>Eukaryota</taxon>
        <taxon>Viridiplantae</taxon>
        <taxon>Streptophyta</taxon>
        <taxon>Embryophyta</taxon>
        <taxon>Tracheophyta</taxon>
        <taxon>Spermatophyta</taxon>
        <taxon>Magnoliopsida</taxon>
        <taxon>eudicotyledons</taxon>
        <taxon>Gunneridae</taxon>
        <taxon>Pentapetalae</taxon>
        <taxon>rosids</taxon>
        <taxon>malvids</taxon>
        <taxon>Malvales</taxon>
        <taxon>Malvaceae</taxon>
        <taxon>Malvoideae</taxon>
        <taxon>Gossypium</taxon>
    </lineage>
</organism>
<accession>A0A0B0NIR9</accession>
<reference evidence="2" key="1">
    <citation type="submission" date="2014-09" db="EMBL/GenBank/DDBJ databases">
        <authorList>
            <person name="Mudge J."/>
            <person name="Ramaraj T."/>
            <person name="Lindquist I.E."/>
            <person name="Bharti A.K."/>
            <person name="Sundararajan A."/>
            <person name="Cameron C.T."/>
            <person name="Woodward J.E."/>
            <person name="May G.D."/>
            <person name="Brubaker C."/>
            <person name="Broadhvest J."/>
            <person name="Wilkins T.A."/>
        </authorList>
    </citation>
    <scope>NUCLEOTIDE SEQUENCE</scope>
    <source>
        <strain evidence="2">cv. AKA8401</strain>
    </source>
</reference>
<proteinExistence type="predicted"/>
<name>A0A0B0NIR9_GOSAR</name>
<dbReference type="EMBL" id="KN401522">
    <property type="protein sequence ID" value="KHG14428.1"/>
    <property type="molecule type" value="Genomic_DNA"/>
</dbReference>
<evidence type="ECO:0000313" key="2">
    <source>
        <dbReference type="Proteomes" id="UP000032142"/>
    </source>
</evidence>
<protein>
    <submittedName>
        <fullName evidence="1">Pentafunctional AROM polypeptide</fullName>
    </submittedName>
</protein>
<dbReference type="Proteomes" id="UP000032142">
    <property type="component" value="Unassembled WGS sequence"/>
</dbReference>
<evidence type="ECO:0000313" key="1">
    <source>
        <dbReference type="EMBL" id="KHG14428.1"/>
    </source>
</evidence>
<sequence>MTLGLCVIPYKTMSETWHWYQYEIPCKTISGIWHWHRYETSCKTIAGLSASICVIPCKTISGIWHWHLTMCTSFLEYPLVF</sequence>
<gene>
    <name evidence="1" type="ORF">F383_19818</name>
</gene>
<keyword evidence="2" id="KW-1185">Reference proteome</keyword>
<dbReference type="AlphaFoldDB" id="A0A0B0NIR9"/>